<evidence type="ECO:0000313" key="3">
    <source>
        <dbReference type="Proteomes" id="UP000800200"/>
    </source>
</evidence>
<dbReference type="EMBL" id="ML994619">
    <property type="protein sequence ID" value="KAF2190094.1"/>
    <property type="molecule type" value="Genomic_DNA"/>
</dbReference>
<feature type="compositionally biased region" description="Basic and acidic residues" evidence="1">
    <location>
        <begin position="102"/>
        <end position="121"/>
    </location>
</feature>
<proteinExistence type="predicted"/>
<feature type="compositionally biased region" description="Acidic residues" evidence="1">
    <location>
        <begin position="122"/>
        <end position="131"/>
    </location>
</feature>
<accession>A0A6A6EEC3</accession>
<feature type="compositionally biased region" description="Basic and acidic residues" evidence="1">
    <location>
        <begin position="160"/>
        <end position="178"/>
    </location>
</feature>
<feature type="region of interest" description="Disordered" evidence="1">
    <location>
        <begin position="102"/>
        <end position="196"/>
    </location>
</feature>
<evidence type="ECO:0000256" key="1">
    <source>
        <dbReference type="SAM" id="MobiDB-lite"/>
    </source>
</evidence>
<reference evidence="2" key="1">
    <citation type="journal article" date="2020" name="Stud. Mycol.">
        <title>101 Dothideomycetes genomes: a test case for predicting lifestyles and emergence of pathogens.</title>
        <authorList>
            <person name="Haridas S."/>
            <person name="Albert R."/>
            <person name="Binder M."/>
            <person name="Bloem J."/>
            <person name="Labutti K."/>
            <person name="Salamov A."/>
            <person name="Andreopoulos B."/>
            <person name="Baker S."/>
            <person name="Barry K."/>
            <person name="Bills G."/>
            <person name="Bluhm B."/>
            <person name="Cannon C."/>
            <person name="Castanera R."/>
            <person name="Culley D."/>
            <person name="Daum C."/>
            <person name="Ezra D."/>
            <person name="Gonzalez J."/>
            <person name="Henrissat B."/>
            <person name="Kuo A."/>
            <person name="Liang C."/>
            <person name="Lipzen A."/>
            <person name="Lutzoni F."/>
            <person name="Magnuson J."/>
            <person name="Mondo S."/>
            <person name="Nolan M."/>
            <person name="Ohm R."/>
            <person name="Pangilinan J."/>
            <person name="Park H.-J."/>
            <person name="Ramirez L."/>
            <person name="Alfaro M."/>
            <person name="Sun H."/>
            <person name="Tritt A."/>
            <person name="Yoshinaga Y."/>
            <person name="Zwiers L.-H."/>
            <person name="Turgeon B."/>
            <person name="Goodwin S."/>
            <person name="Spatafora J."/>
            <person name="Crous P."/>
            <person name="Grigoriev I."/>
        </authorList>
    </citation>
    <scope>NUCLEOTIDE SEQUENCE</scope>
    <source>
        <strain evidence="2">CBS 207.26</strain>
    </source>
</reference>
<name>A0A6A6EEC3_9PEZI</name>
<dbReference type="Proteomes" id="UP000800200">
    <property type="component" value="Unassembled WGS sequence"/>
</dbReference>
<gene>
    <name evidence="2" type="ORF">K469DRAFT_759546</name>
</gene>
<evidence type="ECO:0000313" key="2">
    <source>
        <dbReference type="EMBL" id="KAF2190094.1"/>
    </source>
</evidence>
<feature type="compositionally biased region" description="Basic and acidic residues" evidence="1">
    <location>
        <begin position="244"/>
        <end position="254"/>
    </location>
</feature>
<keyword evidence="3" id="KW-1185">Reference proteome</keyword>
<protein>
    <submittedName>
        <fullName evidence="2">Uncharacterized protein</fullName>
    </submittedName>
</protein>
<feature type="compositionally biased region" description="Basic residues" evidence="1">
    <location>
        <begin position="143"/>
        <end position="159"/>
    </location>
</feature>
<sequence length="254" mass="29493">MADPDRTVLCDDHSGFDGLRERPSNQAAFRYLSLIDKIYDVIRKAVIAFITYPTGDSYNRLSRRLHQRWLRREQIGVSRCEGGRATPTLRLGRIDTKLGLRAQDSKVDSQGKGIVEWREGDGEGTEGEEREGEERERDGRRTSTGRRARGKGRRSRRKEGKRENRKERERKEGKEGPGQRRRRRREGSELEVNSEENMRRLSALLKHSSRVWRVRQGWPSRAMIGGRSHPRIRYINNPAPEEAVTEHKPKDNKA</sequence>
<dbReference type="AlphaFoldDB" id="A0A6A6EEC3"/>
<organism evidence="2 3">
    <name type="scientific">Zopfia rhizophila CBS 207.26</name>
    <dbReference type="NCBI Taxonomy" id="1314779"/>
    <lineage>
        <taxon>Eukaryota</taxon>
        <taxon>Fungi</taxon>
        <taxon>Dikarya</taxon>
        <taxon>Ascomycota</taxon>
        <taxon>Pezizomycotina</taxon>
        <taxon>Dothideomycetes</taxon>
        <taxon>Dothideomycetes incertae sedis</taxon>
        <taxon>Zopfiaceae</taxon>
        <taxon>Zopfia</taxon>
    </lineage>
</organism>
<feature type="region of interest" description="Disordered" evidence="1">
    <location>
        <begin position="221"/>
        <end position="254"/>
    </location>
</feature>
<feature type="compositionally biased region" description="Basic and acidic residues" evidence="1">
    <location>
        <begin position="132"/>
        <end position="141"/>
    </location>
</feature>